<accession>A0A9P6QBC8</accession>
<dbReference type="EMBL" id="JAAAJB010000202">
    <property type="protein sequence ID" value="KAG0261940.1"/>
    <property type="molecule type" value="Genomic_DNA"/>
</dbReference>
<dbReference type="Proteomes" id="UP000807716">
    <property type="component" value="Unassembled WGS sequence"/>
</dbReference>
<comment type="caution">
    <text evidence="1">The sequence shown here is derived from an EMBL/GenBank/DDBJ whole genome shotgun (WGS) entry which is preliminary data.</text>
</comment>
<reference evidence="1" key="1">
    <citation type="journal article" date="2020" name="Fungal Divers.">
        <title>Resolving the Mortierellaceae phylogeny through synthesis of multi-gene phylogenetics and phylogenomics.</title>
        <authorList>
            <person name="Vandepol N."/>
            <person name="Liber J."/>
            <person name="Desiro A."/>
            <person name="Na H."/>
            <person name="Kennedy M."/>
            <person name="Barry K."/>
            <person name="Grigoriev I.V."/>
            <person name="Miller A.N."/>
            <person name="O'Donnell K."/>
            <person name="Stajich J.E."/>
            <person name="Bonito G."/>
        </authorList>
    </citation>
    <scope>NUCLEOTIDE SEQUENCE</scope>
    <source>
        <strain evidence="1">BC1065</strain>
    </source>
</reference>
<evidence type="ECO:0000313" key="1">
    <source>
        <dbReference type="EMBL" id="KAG0261940.1"/>
    </source>
</evidence>
<dbReference type="AlphaFoldDB" id="A0A9P6QBC8"/>
<feature type="non-terminal residue" evidence="1">
    <location>
        <position position="136"/>
    </location>
</feature>
<gene>
    <name evidence="1" type="ORF">DFQ27_002712</name>
</gene>
<dbReference type="OrthoDB" id="2382047at2759"/>
<sequence length="136" mass="15214">FRRDLETRKTEESLNNHEGAINSFYNDGHWFRKMQFDLSRAKEGEIDTAIKAVIDMFTTSNGGQLNRVNPSDVLVSIGLGDFSANYALTSLHGTFKNKLVRKVGVLLGDKNTLKKGSKFGTFENHRVLFCAQSNVA</sequence>
<keyword evidence="2" id="KW-1185">Reference proteome</keyword>
<organism evidence="1 2">
    <name type="scientific">Actinomortierella ambigua</name>
    <dbReference type="NCBI Taxonomy" id="1343610"/>
    <lineage>
        <taxon>Eukaryota</taxon>
        <taxon>Fungi</taxon>
        <taxon>Fungi incertae sedis</taxon>
        <taxon>Mucoromycota</taxon>
        <taxon>Mortierellomycotina</taxon>
        <taxon>Mortierellomycetes</taxon>
        <taxon>Mortierellales</taxon>
        <taxon>Mortierellaceae</taxon>
        <taxon>Actinomortierella</taxon>
    </lineage>
</organism>
<name>A0A9P6QBC8_9FUNG</name>
<evidence type="ECO:0000313" key="2">
    <source>
        <dbReference type="Proteomes" id="UP000807716"/>
    </source>
</evidence>
<protein>
    <submittedName>
        <fullName evidence="1">Uncharacterized protein</fullName>
    </submittedName>
</protein>
<proteinExistence type="predicted"/>